<comment type="cofactor">
    <cofactor evidence="1">
        <name>FAD</name>
        <dbReference type="ChEBI" id="CHEBI:57692"/>
    </cofactor>
</comment>
<dbReference type="PANTHER" id="PTHR42913:SF4">
    <property type="entry name" value="ALTERNATIVE NAD(P)H-UBIQUINONE OXIDOREDUCTASE C1, CHLOROPLASTIC_MITOCHONDRIAL"/>
    <property type="match status" value="1"/>
</dbReference>
<dbReference type="InterPro" id="IPR036188">
    <property type="entry name" value="FAD/NAD-bd_sf"/>
</dbReference>
<accession>E0UJW4</accession>
<keyword evidence="4" id="KW-0274">FAD</keyword>
<dbReference type="EC" id="1.6.5.12" evidence="8"/>
<feature type="domain" description="FAD/NAD(P)-binding" evidence="9">
    <location>
        <begin position="7"/>
        <end position="312"/>
    </location>
</feature>
<keyword evidence="3" id="KW-0285">Flavoprotein</keyword>
<dbReference type="OrthoDB" id="9781621at2"/>
<evidence type="ECO:0000256" key="2">
    <source>
        <dbReference type="ARBA" id="ARBA00005272"/>
    </source>
</evidence>
<comment type="catalytic activity">
    <reaction evidence="7">
        <text>demethylphylloquinone + NADPH + H(+) = demethylphylloquinol + NADP(+)</text>
        <dbReference type="Rhea" id="RHEA:47744"/>
        <dbReference type="ChEBI" id="CHEBI:15378"/>
        <dbReference type="ChEBI" id="CHEBI:31087"/>
        <dbReference type="ChEBI" id="CHEBI:57783"/>
        <dbReference type="ChEBI" id="CHEBI:58349"/>
        <dbReference type="ChEBI" id="CHEBI:87844"/>
        <dbReference type="EC" id="1.6.5.12"/>
    </reaction>
</comment>
<proteinExistence type="inferred from homology"/>
<dbReference type="KEGG" id="cyj:Cyan7822_1479"/>
<evidence type="ECO:0000256" key="8">
    <source>
        <dbReference type="ARBA" id="ARBA00066844"/>
    </source>
</evidence>
<dbReference type="SUPFAM" id="SSF51905">
    <property type="entry name" value="FAD/NAD(P)-binding domain"/>
    <property type="match status" value="2"/>
</dbReference>
<sequence>MSELSKRIIILGGGFGGLYTALRLSEFSWENSHKPEIVLVDKSDRFLFSPLLYELVTGELQSWEIAPPFEELLADTKIHFHHGCVNQIDLEQSQVQLDNGKNLTYDKLVLALGGQTPLDFVPGAKEYAIPFRTLEDAYRLAQRLKELEQSQLDKIRVVVVGGGYSGVELACKLADRLGERGRIRIVEMSESILNTSPEFNRNAAKKALEERLVWLDLETKVEEITAETISLVYKGQVDPIPVDLVLWTVGTKVSDFIKSLSLPQNRAGKLVTNSFLQAENHPSIYVLGDLADCRDKDGQLVPATAQVAIQQADYCAWNVWASIMGRPLLPFRYQGLGEMMTLGIDNATLSSMGVKMDGTLAYLARRLLYLYRFPTLKHRLAVGFNWLSRPVLELFLS</sequence>
<evidence type="ECO:0000256" key="6">
    <source>
        <dbReference type="ARBA" id="ARBA00023002"/>
    </source>
</evidence>
<dbReference type="PRINTS" id="PR00368">
    <property type="entry name" value="FADPNR"/>
</dbReference>
<dbReference type="InterPro" id="IPR023753">
    <property type="entry name" value="FAD/NAD-binding_dom"/>
</dbReference>
<dbReference type="EMBL" id="CP002198">
    <property type="protein sequence ID" value="ADN13475.1"/>
    <property type="molecule type" value="Genomic_DNA"/>
</dbReference>
<name>E0UJW4_GLOV7</name>
<evidence type="ECO:0000313" key="11">
    <source>
        <dbReference type="Proteomes" id="UP000008206"/>
    </source>
</evidence>
<dbReference type="STRING" id="497965.Cyan7822_1479"/>
<dbReference type="AlphaFoldDB" id="E0UJW4"/>
<gene>
    <name evidence="10" type="ordered locus">Cyan7822_1479</name>
</gene>
<dbReference type="Gene3D" id="3.50.50.100">
    <property type="match status" value="1"/>
</dbReference>
<organism evidence="10 11">
    <name type="scientific">Gloeothece verrucosa (strain PCC 7822)</name>
    <name type="common">Cyanothece sp. (strain PCC 7822)</name>
    <dbReference type="NCBI Taxonomy" id="497965"/>
    <lineage>
        <taxon>Bacteria</taxon>
        <taxon>Bacillati</taxon>
        <taxon>Cyanobacteriota</taxon>
        <taxon>Cyanophyceae</taxon>
        <taxon>Oscillatoriophycideae</taxon>
        <taxon>Chroococcales</taxon>
        <taxon>Aphanothecaceae</taxon>
        <taxon>Gloeothece</taxon>
        <taxon>Gloeothece verrucosa</taxon>
    </lineage>
</organism>
<dbReference type="FunFam" id="3.50.50.100:FF:000010">
    <property type="entry name" value="Alternative NAD(P)H-ubiquinone oxidoreductase C1, chloroplastic/mitochondrial"/>
    <property type="match status" value="1"/>
</dbReference>
<keyword evidence="6" id="KW-0560">Oxidoreductase</keyword>
<dbReference type="PANTHER" id="PTHR42913">
    <property type="entry name" value="APOPTOSIS-INDUCING FACTOR 1"/>
    <property type="match status" value="1"/>
</dbReference>
<dbReference type="Pfam" id="PF07992">
    <property type="entry name" value="Pyr_redox_2"/>
    <property type="match status" value="1"/>
</dbReference>
<reference evidence="11" key="1">
    <citation type="journal article" date="2011" name="MBio">
        <title>Novel metabolic attributes of the genus Cyanothece, comprising a group of unicellular nitrogen-fixing Cyanobacteria.</title>
        <authorList>
            <person name="Bandyopadhyay A."/>
            <person name="Elvitigala T."/>
            <person name="Welsh E."/>
            <person name="Stockel J."/>
            <person name="Liberton M."/>
            <person name="Min H."/>
            <person name="Sherman L.A."/>
            <person name="Pakrasi H.B."/>
        </authorList>
    </citation>
    <scope>NUCLEOTIDE SEQUENCE [LARGE SCALE GENOMIC DNA]</scope>
    <source>
        <strain evidence="11">PCC 7822</strain>
    </source>
</reference>
<dbReference type="eggNOG" id="COG1252">
    <property type="taxonomic scope" value="Bacteria"/>
</dbReference>
<dbReference type="GO" id="GO:0019646">
    <property type="term" value="P:aerobic electron transport chain"/>
    <property type="evidence" value="ECO:0007669"/>
    <property type="project" value="TreeGrafter"/>
</dbReference>
<evidence type="ECO:0000313" key="10">
    <source>
        <dbReference type="EMBL" id="ADN13475.1"/>
    </source>
</evidence>
<dbReference type="HOGENOM" id="CLU_021377_7_1_3"/>
<dbReference type="GO" id="GO:0003955">
    <property type="term" value="F:NAD(P)H dehydrogenase (quinone) activity"/>
    <property type="evidence" value="ECO:0007669"/>
    <property type="project" value="TreeGrafter"/>
</dbReference>
<dbReference type="Proteomes" id="UP000008206">
    <property type="component" value="Chromosome"/>
</dbReference>
<keyword evidence="5" id="KW-0521">NADP</keyword>
<evidence type="ECO:0000256" key="1">
    <source>
        <dbReference type="ARBA" id="ARBA00001974"/>
    </source>
</evidence>
<keyword evidence="11" id="KW-1185">Reference proteome</keyword>
<evidence type="ECO:0000259" key="9">
    <source>
        <dbReference type="Pfam" id="PF07992"/>
    </source>
</evidence>
<dbReference type="InterPro" id="IPR051169">
    <property type="entry name" value="NADH-Q_oxidoreductase"/>
</dbReference>
<evidence type="ECO:0000256" key="4">
    <source>
        <dbReference type="ARBA" id="ARBA00022827"/>
    </source>
</evidence>
<evidence type="ECO:0000256" key="5">
    <source>
        <dbReference type="ARBA" id="ARBA00022857"/>
    </source>
</evidence>
<comment type="similarity">
    <text evidence="2">Belongs to the NADH dehydrogenase family.</text>
</comment>
<protein>
    <recommendedName>
        <fullName evidence="8">demethylphylloquinone reductase</fullName>
        <ecNumber evidence="8">1.6.5.12</ecNumber>
    </recommendedName>
</protein>
<evidence type="ECO:0000256" key="3">
    <source>
        <dbReference type="ARBA" id="ARBA00022630"/>
    </source>
</evidence>
<dbReference type="RefSeq" id="WP_013321582.1">
    <property type="nucleotide sequence ID" value="NC_014501.1"/>
</dbReference>
<dbReference type="PRINTS" id="PR00411">
    <property type="entry name" value="PNDRDTASEI"/>
</dbReference>
<evidence type="ECO:0000256" key="7">
    <source>
        <dbReference type="ARBA" id="ARBA00052971"/>
    </source>
</evidence>